<feature type="transmembrane region" description="Helical" evidence="1">
    <location>
        <begin position="59"/>
        <end position="76"/>
    </location>
</feature>
<dbReference type="RefSeq" id="WP_128522479.1">
    <property type="nucleotide sequence ID" value="NZ_CANLVY010000014.1"/>
</dbReference>
<keyword evidence="1" id="KW-0472">Membrane</keyword>
<dbReference type="KEGG" id="hli:HLI_00120"/>
<dbReference type="Proteomes" id="UP000287756">
    <property type="component" value="Chromosome"/>
</dbReference>
<dbReference type="EMBL" id="CP026118">
    <property type="protein sequence ID" value="QAS50712.1"/>
    <property type="molecule type" value="Genomic_DNA"/>
</dbReference>
<reference evidence="2 3" key="1">
    <citation type="submission" date="2018-01" db="EMBL/GenBank/DDBJ databases">
        <title>The whole genome sequencing and assembly of Halobacillus litoralis ERB031 strain.</title>
        <authorList>
            <person name="Lee S.-J."/>
            <person name="Park M.-K."/>
            <person name="Kim J.-Y."/>
            <person name="Lee Y.-J."/>
            <person name="Yi H."/>
            <person name="Bahn Y.-S."/>
            <person name="Kim J.F."/>
            <person name="Lee D.-W."/>
        </authorList>
    </citation>
    <scope>NUCLEOTIDE SEQUENCE [LARGE SCALE GENOMIC DNA]</scope>
    <source>
        <strain evidence="2 3">ERB 031</strain>
    </source>
</reference>
<evidence type="ECO:0000313" key="2">
    <source>
        <dbReference type="EMBL" id="QAS50712.1"/>
    </source>
</evidence>
<keyword evidence="1" id="KW-0812">Transmembrane</keyword>
<protein>
    <recommendedName>
        <fullName evidence="4">DUF3953 domain-containing protein</fullName>
    </recommendedName>
</protein>
<evidence type="ECO:0008006" key="4">
    <source>
        <dbReference type="Google" id="ProtNLM"/>
    </source>
</evidence>
<accession>A0A410M787</accession>
<sequence>MRIVEIAVSVSCMIAGFLYLFTSVKVDFWQFAFLLALAYLLQGFSLLKENRTIKGSVMLVISSMMAFIVIDEFFPIT</sequence>
<evidence type="ECO:0000313" key="3">
    <source>
        <dbReference type="Proteomes" id="UP000287756"/>
    </source>
</evidence>
<name>A0A410M787_9BACI</name>
<gene>
    <name evidence="2" type="ORF">HLI_00120</name>
</gene>
<evidence type="ECO:0000256" key="1">
    <source>
        <dbReference type="SAM" id="Phobius"/>
    </source>
</evidence>
<feature type="transmembrane region" description="Helical" evidence="1">
    <location>
        <begin position="28"/>
        <end position="47"/>
    </location>
</feature>
<dbReference type="AlphaFoldDB" id="A0A410M787"/>
<proteinExistence type="predicted"/>
<organism evidence="2 3">
    <name type="scientific">Halobacillus litoralis</name>
    <dbReference type="NCBI Taxonomy" id="45668"/>
    <lineage>
        <taxon>Bacteria</taxon>
        <taxon>Bacillati</taxon>
        <taxon>Bacillota</taxon>
        <taxon>Bacilli</taxon>
        <taxon>Bacillales</taxon>
        <taxon>Bacillaceae</taxon>
        <taxon>Halobacillus</taxon>
    </lineage>
</organism>
<keyword evidence="1" id="KW-1133">Transmembrane helix</keyword>
<feature type="transmembrane region" description="Helical" evidence="1">
    <location>
        <begin position="5"/>
        <end position="22"/>
    </location>
</feature>